<reference evidence="2 3" key="1">
    <citation type="submission" date="2013-09" db="EMBL/GenBank/DDBJ databases">
        <title>Corchorus capsularis genome sequencing.</title>
        <authorList>
            <person name="Alam M."/>
            <person name="Haque M.S."/>
            <person name="Islam M.S."/>
            <person name="Emdad E.M."/>
            <person name="Islam M.M."/>
            <person name="Ahmed B."/>
            <person name="Halim A."/>
            <person name="Hossen Q.M.M."/>
            <person name="Hossain M.Z."/>
            <person name="Ahmed R."/>
            <person name="Khan M.M."/>
            <person name="Islam R."/>
            <person name="Rashid M.M."/>
            <person name="Khan S.A."/>
            <person name="Rahman M.S."/>
            <person name="Alam M."/>
        </authorList>
    </citation>
    <scope>NUCLEOTIDE SEQUENCE [LARGE SCALE GENOMIC DNA]</scope>
    <source>
        <strain evidence="3">cv. CVL-1</strain>
        <tissue evidence="2">Whole seedling</tissue>
    </source>
</reference>
<evidence type="ECO:0000256" key="1">
    <source>
        <dbReference type="SAM" id="SignalP"/>
    </source>
</evidence>
<evidence type="ECO:0000313" key="2">
    <source>
        <dbReference type="EMBL" id="OMO76661.1"/>
    </source>
</evidence>
<dbReference type="OrthoDB" id="10327507at2759"/>
<dbReference type="Proteomes" id="UP000188268">
    <property type="component" value="Unassembled WGS sequence"/>
</dbReference>
<keyword evidence="1" id="KW-0732">Signal</keyword>
<keyword evidence="3" id="KW-1185">Reference proteome</keyword>
<dbReference type="EMBL" id="AWWV01010861">
    <property type="protein sequence ID" value="OMO76661.1"/>
    <property type="molecule type" value="Genomic_DNA"/>
</dbReference>
<name>A0A1R3I2C9_COCAP</name>
<dbReference type="AlphaFoldDB" id="A0A1R3I2C9"/>
<dbReference type="Gramene" id="OMO76661">
    <property type="protein sequence ID" value="OMO76661"/>
    <property type="gene ID" value="CCACVL1_15520"/>
</dbReference>
<sequence>MEGSVGRRMAVSLVVLAMVVVAQGRELGLIEPDGIQDLGPCAKRCGKKCVFAIFPKAIAACLAFCTIKCTIRPPHAVLTCTSNCANSRLNSINPTDAEGVEGMVGSCYASCNQNNHV</sequence>
<organism evidence="2 3">
    <name type="scientific">Corchorus capsularis</name>
    <name type="common">Jute</name>
    <dbReference type="NCBI Taxonomy" id="210143"/>
    <lineage>
        <taxon>Eukaryota</taxon>
        <taxon>Viridiplantae</taxon>
        <taxon>Streptophyta</taxon>
        <taxon>Embryophyta</taxon>
        <taxon>Tracheophyta</taxon>
        <taxon>Spermatophyta</taxon>
        <taxon>Magnoliopsida</taxon>
        <taxon>eudicotyledons</taxon>
        <taxon>Gunneridae</taxon>
        <taxon>Pentapetalae</taxon>
        <taxon>rosids</taxon>
        <taxon>malvids</taxon>
        <taxon>Malvales</taxon>
        <taxon>Malvaceae</taxon>
        <taxon>Grewioideae</taxon>
        <taxon>Apeibeae</taxon>
        <taxon>Corchorus</taxon>
    </lineage>
</organism>
<evidence type="ECO:0008006" key="4">
    <source>
        <dbReference type="Google" id="ProtNLM"/>
    </source>
</evidence>
<gene>
    <name evidence="2" type="ORF">CCACVL1_15520</name>
</gene>
<protein>
    <recommendedName>
        <fullName evidence="4">Thionin-like protein 2</fullName>
    </recommendedName>
</protein>
<evidence type="ECO:0000313" key="3">
    <source>
        <dbReference type="Proteomes" id="UP000188268"/>
    </source>
</evidence>
<feature type="chain" id="PRO_5013204093" description="Thionin-like protein 2" evidence="1">
    <location>
        <begin position="25"/>
        <end position="117"/>
    </location>
</feature>
<accession>A0A1R3I2C9</accession>
<comment type="caution">
    <text evidence="2">The sequence shown here is derived from an EMBL/GenBank/DDBJ whole genome shotgun (WGS) entry which is preliminary data.</text>
</comment>
<feature type="signal peptide" evidence="1">
    <location>
        <begin position="1"/>
        <end position="24"/>
    </location>
</feature>
<proteinExistence type="predicted"/>